<dbReference type="GO" id="GO:0009279">
    <property type="term" value="C:cell outer membrane"/>
    <property type="evidence" value="ECO:0007669"/>
    <property type="project" value="UniProtKB-SubCell"/>
</dbReference>
<dbReference type="Pfam" id="PF01298">
    <property type="entry name" value="TbpB_B_D"/>
    <property type="match status" value="1"/>
</dbReference>
<reference evidence="4 5" key="1">
    <citation type="submission" date="2011-04" db="EMBL/GenBank/DDBJ databases">
        <authorList>
            <person name="Muzny D."/>
            <person name="Qin X."/>
            <person name="Deng J."/>
            <person name="Jiang H."/>
            <person name="Liu Y."/>
            <person name="Qu J."/>
            <person name="Song X.-Z."/>
            <person name="Zhang L."/>
            <person name="Thornton R."/>
            <person name="Coyle M."/>
            <person name="Francisco L."/>
            <person name="Jackson L."/>
            <person name="Javaid M."/>
            <person name="Korchina V."/>
            <person name="Kovar C."/>
            <person name="Mata R."/>
            <person name="Mathew T."/>
            <person name="Ngo R."/>
            <person name="Nguyen L."/>
            <person name="Nguyen N."/>
            <person name="Okwuonu G."/>
            <person name="Ongeri F."/>
            <person name="Pham C."/>
            <person name="Simmons D."/>
            <person name="Wilczek-Boney K."/>
            <person name="Hale W."/>
            <person name="Jakkamsetti A."/>
            <person name="Pham P."/>
            <person name="Ruth R."/>
            <person name="San Lucas F."/>
            <person name="Warren J."/>
            <person name="Zhang J."/>
            <person name="Zhao Z."/>
            <person name="Zhou C."/>
            <person name="Zhu D."/>
            <person name="Lee S."/>
            <person name="Bess C."/>
            <person name="Blankenburg K."/>
            <person name="Forbes L."/>
            <person name="Fu Q."/>
            <person name="Gubbala S."/>
            <person name="Hirani K."/>
            <person name="Jayaseelan J.C."/>
            <person name="Lara F."/>
            <person name="Munidasa M."/>
            <person name="Palculict T."/>
            <person name="Patil S."/>
            <person name="Pu L.-L."/>
            <person name="Saada N."/>
            <person name="Tang L."/>
            <person name="Weissenberger G."/>
            <person name="Zhu Y."/>
            <person name="Hemphill L."/>
            <person name="Shang Y."/>
            <person name="Youmans B."/>
            <person name="Ayvaz T."/>
            <person name="Ross M."/>
            <person name="Santibanez J."/>
            <person name="Aqrawi P."/>
            <person name="Gross S."/>
            <person name="Joshi V."/>
            <person name="Fowler G."/>
            <person name="Nazareth L."/>
            <person name="Reid J."/>
            <person name="Worley K."/>
            <person name="Petrosino J."/>
            <person name="Highlander S."/>
            <person name="Gibbs R."/>
        </authorList>
    </citation>
    <scope>NUCLEOTIDE SEQUENCE [LARGE SCALE GENOMIC DNA]</scope>
    <source>
        <strain evidence="4 5">ATCC 23330</strain>
    </source>
</reference>
<feature type="domain" description="Transferrin-binding protein B C-lobe/N-lobe beta-barrel" evidence="3">
    <location>
        <begin position="179"/>
        <end position="294"/>
    </location>
</feature>
<dbReference type="AlphaFoldDB" id="F5S840"/>
<feature type="chain" id="PRO_5003327787" description="Transferrin-binding protein B C-lobe/N-lobe beta-barrel domain-containing protein" evidence="2">
    <location>
        <begin position="22"/>
        <end position="308"/>
    </location>
</feature>
<dbReference type="InterPro" id="IPR011250">
    <property type="entry name" value="OMP/PagP_B-barrel"/>
</dbReference>
<evidence type="ECO:0000256" key="2">
    <source>
        <dbReference type="SAM" id="SignalP"/>
    </source>
</evidence>
<gene>
    <name evidence="4" type="ORF">HMPREF0476_1373</name>
</gene>
<accession>F5S840</accession>
<evidence type="ECO:0000313" key="4">
    <source>
        <dbReference type="EMBL" id="EGK08361.1"/>
    </source>
</evidence>
<comment type="caution">
    <text evidence="4">The sequence shown here is derived from an EMBL/GenBank/DDBJ whole genome shotgun (WGS) entry which is preliminary data.</text>
</comment>
<dbReference type="Gene3D" id="2.40.160.90">
    <property type="match status" value="1"/>
</dbReference>
<dbReference type="OrthoDB" id="5673741at2"/>
<name>F5S840_KINKI</name>
<keyword evidence="5" id="KW-1185">Reference proteome</keyword>
<protein>
    <recommendedName>
        <fullName evidence="3">Transferrin-binding protein B C-lobe/N-lobe beta-barrel domain-containing protein</fullName>
    </recommendedName>
</protein>
<evidence type="ECO:0000259" key="3">
    <source>
        <dbReference type="Pfam" id="PF01298"/>
    </source>
</evidence>
<proteinExistence type="predicted"/>
<dbReference type="InterPro" id="IPR001677">
    <property type="entry name" value="TbpB_B_D"/>
</dbReference>
<dbReference type="Proteomes" id="UP000004207">
    <property type="component" value="Unassembled WGS sequence"/>
</dbReference>
<dbReference type="EMBL" id="AFHS01000046">
    <property type="protein sequence ID" value="EGK08361.1"/>
    <property type="molecule type" value="Genomic_DNA"/>
</dbReference>
<evidence type="ECO:0000313" key="5">
    <source>
        <dbReference type="Proteomes" id="UP000004207"/>
    </source>
</evidence>
<dbReference type="PROSITE" id="PS51257">
    <property type="entry name" value="PROKAR_LIPOPROTEIN"/>
    <property type="match status" value="1"/>
</dbReference>
<dbReference type="RefSeq" id="WP_003787479.1">
    <property type="nucleotide sequence ID" value="NZ_GL891961.1"/>
</dbReference>
<organism evidence="4 5">
    <name type="scientific">Kingella kingae ATCC 23330</name>
    <dbReference type="NCBI Taxonomy" id="887327"/>
    <lineage>
        <taxon>Bacteria</taxon>
        <taxon>Pseudomonadati</taxon>
        <taxon>Pseudomonadota</taxon>
        <taxon>Betaproteobacteria</taxon>
        <taxon>Neisseriales</taxon>
        <taxon>Neisseriaceae</taxon>
        <taxon>Kingella</taxon>
    </lineage>
</organism>
<comment type="subcellular location">
    <subcellularLocation>
        <location evidence="1">Cell outer membrane</location>
    </subcellularLocation>
</comment>
<dbReference type="HOGENOM" id="CLU_902493_0_0_4"/>
<feature type="signal peptide" evidence="2">
    <location>
        <begin position="1"/>
        <end position="21"/>
    </location>
</feature>
<evidence type="ECO:0000256" key="1">
    <source>
        <dbReference type="ARBA" id="ARBA00004442"/>
    </source>
</evidence>
<keyword evidence="2" id="KW-0732">Signal</keyword>
<sequence length="308" mass="31919">MRSIQVNTWLLLAATALGLSACGSSGGSNNMVATQSHNTPTPTSPTNPTAANFVNQGGTNYLVSVNTSNLNSAEAKHSLTFDANSFYKITLNGISIDLLPTAPNNMANVTSGTSRWGLYSGNLSAGASHTPAGISDILVSRSSKNVVVGVIGAKSNGNTSGHIHNFAFVNGNATDIAQIPKQGIATYDVNVAGHVRHTDNQGYTSVSQSTNLLQGNSPARLSVDFGAKTLTGKFDVKDTYGADIDIKANIMGNRFESAAGSTTAVKGGFYGNNATEIGGVFQTEKTIGVFIGTKNKIDCLANKKQPAL</sequence>
<dbReference type="eggNOG" id="ENOG50331ZT">
    <property type="taxonomic scope" value="Bacteria"/>
</dbReference>
<dbReference type="SUPFAM" id="SSF56925">
    <property type="entry name" value="OMPA-like"/>
    <property type="match status" value="1"/>
</dbReference>